<evidence type="ECO:0000256" key="4">
    <source>
        <dbReference type="ARBA" id="ARBA00022598"/>
    </source>
</evidence>
<keyword evidence="11" id="KW-1185">Reference proteome</keyword>
<dbReference type="GO" id="GO:0006189">
    <property type="term" value="P:'de novo' IMP biosynthetic process"/>
    <property type="evidence" value="ECO:0007669"/>
    <property type="project" value="TreeGrafter"/>
</dbReference>
<keyword evidence="7" id="KW-0067">ATP-binding</keyword>
<dbReference type="Proteomes" id="UP001174909">
    <property type="component" value="Unassembled WGS sequence"/>
</dbReference>
<dbReference type="NCBIfam" id="NF010568">
    <property type="entry name" value="PRK13961.1"/>
    <property type="match status" value="1"/>
</dbReference>
<accession>A0AA35X0K3</accession>
<dbReference type="InterPro" id="IPR028923">
    <property type="entry name" value="SAICAR_synt/ADE2_N"/>
</dbReference>
<dbReference type="Gene3D" id="3.30.200.20">
    <property type="entry name" value="Phosphorylase Kinase, domain 1"/>
    <property type="match status" value="1"/>
</dbReference>
<evidence type="ECO:0000256" key="6">
    <source>
        <dbReference type="ARBA" id="ARBA00022755"/>
    </source>
</evidence>
<dbReference type="GO" id="GO:0005737">
    <property type="term" value="C:cytoplasm"/>
    <property type="evidence" value="ECO:0007669"/>
    <property type="project" value="TreeGrafter"/>
</dbReference>
<dbReference type="Gene3D" id="3.30.470.20">
    <property type="entry name" value="ATP-grasp fold, B domain"/>
    <property type="match status" value="1"/>
</dbReference>
<comment type="pathway">
    <text evidence="1">Purine metabolism; IMP biosynthesis via de novo pathway; 5-amino-1-(5-phospho-D-ribosyl)imidazole-4-carboxamide from 5-amino-1-(5-phospho-D-ribosyl)imidazole-4-carboxylate: step 1/2.</text>
</comment>
<evidence type="ECO:0000256" key="7">
    <source>
        <dbReference type="ARBA" id="ARBA00022840"/>
    </source>
</evidence>
<evidence type="ECO:0000256" key="8">
    <source>
        <dbReference type="ARBA" id="ARBA00030409"/>
    </source>
</evidence>
<keyword evidence="4" id="KW-0436">Ligase</keyword>
<evidence type="ECO:0000259" key="9">
    <source>
        <dbReference type="Pfam" id="PF01259"/>
    </source>
</evidence>
<feature type="domain" description="SAICAR synthetase/ADE2 N-terminal" evidence="9">
    <location>
        <begin position="11"/>
        <end position="270"/>
    </location>
</feature>
<dbReference type="FunFam" id="3.30.470.20:FF:000015">
    <property type="entry name" value="Phosphoribosylaminoimidazole-succinocarboxamide synthase"/>
    <property type="match status" value="1"/>
</dbReference>
<evidence type="ECO:0000256" key="3">
    <source>
        <dbReference type="ARBA" id="ARBA00012217"/>
    </source>
</evidence>
<dbReference type="InterPro" id="IPR001636">
    <property type="entry name" value="SAICAR_synth"/>
</dbReference>
<comment type="caution">
    <text evidence="10">The sequence shown here is derived from an EMBL/GenBank/DDBJ whole genome shotgun (WGS) entry which is preliminary data.</text>
</comment>
<dbReference type="PANTHER" id="PTHR43700:SF1">
    <property type="entry name" value="PHOSPHORIBOSYLAMINOIMIDAZOLE-SUCCINOCARBOXAMIDE SYNTHASE"/>
    <property type="match status" value="1"/>
</dbReference>
<proteinExistence type="inferred from homology"/>
<dbReference type="GO" id="GO:0004639">
    <property type="term" value="F:phosphoribosylaminoimidazolesuccinocarboxamide synthase activity"/>
    <property type="evidence" value="ECO:0007669"/>
    <property type="project" value="UniProtKB-EC"/>
</dbReference>
<name>A0AA35X0K3_GEOBA</name>
<dbReference type="AlphaFoldDB" id="A0AA35X0K3"/>
<evidence type="ECO:0000256" key="1">
    <source>
        <dbReference type="ARBA" id="ARBA00004672"/>
    </source>
</evidence>
<evidence type="ECO:0000256" key="5">
    <source>
        <dbReference type="ARBA" id="ARBA00022741"/>
    </source>
</evidence>
<dbReference type="EMBL" id="CASHTH010002678">
    <property type="protein sequence ID" value="CAI8033580.1"/>
    <property type="molecule type" value="Genomic_DNA"/>
</dbReference>
<dbReference type="CDD" id="cd01414">
    <property type="entry name" value="SAICAR_synt_Sc"/>
    <property type="match status" value="1"/>
</dbReference>
<keyword evidence="5" id="KW-0547">Nucleotide-binding</keyword>
<dbReference type="SUPFAM" id="SSF56104">
    <property type="entry name" value="SAICAR synthase-like"/>
    <property type="match status" value="1"/>
</dbReference>
<organism evidence="10 11">
    <name type="scientific">Geodia barretti</name>
    <name type="common">Barrett's horny sponge</name>
    <dbReference type="NCBI Taxonomy" id="519541"/>
    <lineage>
        <taxon>Eukaryota</taxon>
        <taxon>Metazoa</taxon>
        <taxon>Porifera</taxon>
        <taxon>Demospongiae</taxon>
        <taxon>Heteroscleromorpha</taxon>
        <taxon>Tetractinellida</taxon>
        <taxon>Astrophorina</taxon>
        <taxon>Geodiidae</taxon>
        <taxon>Geodia</taxon>
    </lineage>
</organism>
<evidence type="ECO:0000256" key="2">
    <source>
        <dbReference type="ARBA" id="ARBA00010190"/>
    </source>
</evidence>
<dbReference type="GO" id="GO:0005524">
    <property type="term" value="F:ATP binding"/>
    <property type="evidence" value="ECO:0007669"/>
    <property type="project" value="UniProtKB-KW"/>
</dbReference>
<sequence length="298" mass="33245">MLIESGLPNLLHRGKVRDTYAIDDSLLLMVATDRISAFDVVLPTGITEKGKVLNRISSFWFAQTAHLIPNHLVALADSGEAASYLVKNPDLEGISAELASQAMVVKKAERIDIECIVRGYITGSAWSEYRRQGTVSGKPMPEGLVEGMEFPEPLFTPTTKAEEGHDQNMSDQEVEDMVGADMALKLGEASRTVYKFAHDYARERGIILADTKMEFGTLNGQLILIDELLTPDSSRFWDMEGYAPGKSQPNFDKQFVRDWLVEQGWNQEPPAPELPSEVVTLTTERYKEAYRRLTGTDL</sequence>
<dbReference type="Pfam" id="PF01259">
    <property type="entry name" value="SAICAR_synt"/>
    <property type="match status" value="1"/>
</dbReference>
<evidence type="ECO:0000313" key="11">
    <source>
        <dbReference type="Proteomes" id="UP001174909"/>
    </source>
</evidence>
<reference evidence="10" key="1">
    <citation type="submission" date="2023-03" db="EMBL/GenBank/DDBJ databases">
        <authorList>
            <person name="Steffen K."/>
            <person name="Cardenas P."/>
        </authorList>
    </citation>
    <scope>NUCLEOTIDE SEQUENCE</scope>
</reference>
<keyword evidence="6" id="KW-0658">Purine biosynthesis</keyword>
<dbReference type="HAMAP" id="MF_00137">
    <property type="entry name" value="SAICAR_synth"/>
    <property type="match status" value="1"/>
</dbReference>
<comment type="similarity">
    <text evidence="2">Belongs to the SAICAR synthetase family.</text>
</comment>
<dbReference type="EC" id="6.3.2.6" evidence="3"/>
<gene>
    <name evidence="10" type="ORF">GBAR_LOCUS18942</name>
</gene>
<protein>
    <recommendedName>
        <fullName evidence="3">phosphoribosylaminoimidazolesuccinocarboxamide synthase</fullName>
        <ecNumber evidence="3">6.3.2.6</ecNumber>
    </recommendedName>
    <alternativeName>
        <fullName evidence="8">SAICAR synthetase</fullName>
    </alternativeName>
</protein>
<dbReference type="PANTHER" id="PTHR43700">
    <property type="entry name" value="PHOSPHORIBOSYLAMINOIMIDAZOLE-SUCCINOCARBOXAMIDE SYNTHASE"/>
    <property type="match status" value="1"/>
</dbReference>
<evidence type="ECO:0000313" key="10">
    <source>
        <dbReference type="EMBL" id="CAI8033580.1"/>
    </source>
</evidence>
<dbReference type="NCBIfam" id="TIGR00081">
    <property type="entry name" value="purC"/>
    <property type="match status" value="1"/>
</dbReference>